<dbReference type="EMBL" id="IACK01069786">
    <property type="protein sequence ID" value="LAA77476.1"/>
    <property type="molecule type" value="Transcribed_RNA"/>
</dbReference>
<evidence type="ECO:0000256" key="1">
    <source>
        <dbReference type="SAM" id="MobiDB-lite"/>
    </source>
</evidence>
<reference evidence="2" key="1">
    <citation type="submission" date="2017-07" db="EMBL/GenBank/DDBJ databases">
        <authorList>
            <person name="Mikheyev A."/>
            <person name="Grau M."/>
        </authorList>
    </citation>
    <scope>NUCLEOTIDE SEQUENCE</scope>
    <source>
        <tissue evidence="2">Venom_gland</tissue>
    </source>
</reference>
<sequence>MGEGTLRSRGTDGGVPVQCSRSRPTQVGKKATAATETGLIVSRFGTQQLGMPSNCFFPRQKLPASQNQLDTKSAGGEGGTLPLIPFAKGLVGCQGARCFS</sequence>
<organism evidence="2">
    <name type="scientific">Micrurus lemniscatus lemniscatus</name>
    <dbReference type="NCBI Taxonomy" id="129467"/>
    <lineage>
        <taxon>Eukaryota</taxon>
        <taxon>Metazoa</taxon>
        <taxon>Chordata</taxon>
        <taxon>Craniata</taxon>
        <taxon>Vertebrata</taxon>
        <taxon>Euteleostomi</taxon>
        <taxon>Lepidosauria</taxon>
        <taxon>Squamata</taxon>
        <taxon>Bifurcata</taxon>
        <taxon>Unidentata</taxon>
        <taxon>Episquamata</taxon>
        <taxon>Toxicofera</taxon>
        <taxon>Serpentes</taxon>
        <taxon>Colubroidea</taxon>
        <taxon>Elapidae</taxon>
        <taxon>Elapinae</taxon>
        <taxon>Micrurus</taxon>
    </lineage>
</organism>
<accession>A0A2D4HZY8</accession>
<name>A0A2D4HZY8_MICLE</name>
<reference evidence="2" key="2">
    <citation type="submission" date="2017-11" db="EMBL/GenBank/DDBJ databases">
        <title>Coralsnake Venomics: Analyses of Venom Gland Transcriptomes and Proteomes of Six Brazilian Taxa.</title>
        <authorList>
            <person name="Aird S.D."/>
            <person name="Jorge da Silva N."/>
            <person name="Qiu L."/>
            <person name="Villar-Briones A."/>
            <person name="Aparecida-Saddi V."/>
            <person name="Campos-Telles M.P."/>
            <person name="Grau M."/>
            <person name="Mikheyev A.S."/>
        </authorList>
    </citation>
    <scope>NUCLEOTIDE SEQUENCE</scope>
    <source>
        <tissue evidence="2">Venom_gland</tissue>
    </source>
</reference>
<proteinExistence type="predicted"/>
<evidence type="ECO:0000313" key="2">
    <source>
        <dbReference type="EMBL" id="LAA77476.1"/>
    </source>
</evidence>
<feature type="region of interest" description="Disordered" evidence="1">
    <location>
        <begin position="1"/>
        <end position="31"/>
    </location>
</feature>
<dbReference type="AlphaFoldDB" id="A0A2D4HZY8"/>
<protein>
    <submittedName>
        <fullName evidence="2">Uncharacterized protein</fullName>
    </submittedName>
</protein>